<gene>
    <name evidence="5" type="ORF">CPAG_08686</name>
</gene>
<dbReference type="GO" id="GO:0016846">
    <property type="term" value="F:carbon-sulfur lyase activity"/>
    <property type="evidence" value="ECO:0007669"/>
    <property type="project" value="InterPro"/>
</dbReference>
<dbReference type="AlphaFoldDB" id="A0A0J6IKC7"/>
<name>A0A0J6IKC7_COCPO</name>
<evidence type="ECO:0000259" key="4">
    <source>
        <dbReference type="Pfam" id="PF04828"/>
    </source>
</evidence>
<dbReference type="GO" id="GO:0046872">
    <property type="term" value="F:metal ion binding"/>
    <property type="evidence" value="ECO:0007669"/>
    <property type="project" value="UniProtKB-KW"/>
</dbReference>
<dbReference type="Gene3D" id="3.90.1590.10">
    <property type="entry name" value="glutathione-dependent formaldehyde- activating enzyme (gfa)"/>
    <property type="match status" value="1"/>
</dbReference>
<dbReference type="EMBL" id="DS268114">
    <property type="protein sequence ID" value="KMM72392.1"/>
    <property type="molecule type" value="Genomic_DNA"/>
</dbReference>
<organism evidence="5 6">
    <name type="scientific">Coccidioides posadasii RMSCC 3488</name>
    <dbReference type="NCBI Taxonomy" id="454284"/>
    <lineage>
        <taxon>Eukaryota</taxon>
        <taxon>Fungi</taxon>
        <taxon>Dikarya</taxon>
        <taxon>Ascomycota</taxon>
        <taxon>Pezizomycotina</taxon>
        <taxon>Eurotiomycetes</taxon>
        <taxon>Eurotiomycetidae</taxon>
        <taxon>Onygenales</taxon>
        <taxon>Onygenaceae</taxon>
        <taxon>Coccidioides</taxon>
    </lineage>
</organism>
<dbReference type="Proteomes" id="UP000054567">
    <property type="component" value="Unassembled WGS sequence"/>
</dbReference>
<evidence type="ECO:0000313" key="5">
    <source>
        <dbReference type="EMBL" id="KMM72392.1"/>
    </source>
</evidence>
<reference evidence="6" key="2">
    <citation type="journal article" date="2009" name="Genome Res.">
        <title>Comparative genomic analyses of the human fungal pathogens Coccidioides and their relatives.</title>
        <authorList>
            <person name="Sharpton T.J."/>
            <person name="Stajich J.E."/>
            <person name="Rounsley S.D."/>
            <person name="Gardner M.J."/>
            <person name="Wortman J.R."/>
            <person name="Jordar V.S."/>
            <person name="Maiti R."/>
            <person name="Kodira C.D."/>
            <person name="Neafsey D.E."/>
            <person name="Zeng Q."/>
            <person name="Hung C.-Y."/>
            <person name="McMahan C."/>
            <person name="Muszewska A."/>
            <person name="Grynberg M."/>
            <person name="Mandel M.A."/>
            <person name="Kellner E.M."/>
            <person name="Barker B.M."/>
            <person name="Galgiani J.N."/>
            <person name="Orbach M.J."/>
            <person name="Kirkland T.N."/>
            <person name="Cole G.T."/>
            <person name="Henn M.R."/>
            <person name="Birren B.W."/>
            <person name="Taylor J.W."/>
        </authorList>
    </citation>
    <scope>NUCLEOTIDE SEQUENCE [LARGE SCALE GENOMIC DNA]</scope>
    <source>
        <strain evidence="6">RMSCC 3488</strain>
    </source>
</reference>
<accession>A0A0J6IKC7</accession>
<dbReference type="VEuPathDB" id="FungiDB:CPAG_08686"/>
<proteinExistence type="inferred from homology"/>
<keyword evidence="3" id="KW-0862">Zinc</keyword>
<comment type="similarity">
    <text evidence="1">Belongs to the Gfa family.</text>
</comment>
<dbReference type="InterPro" id="IPR006913">
    <property type="entry name" value="CENP-V/GFA"/>
</dbReference>
<dbReference type="SUPFAM" id="SSF51316">
    <property type="entry name" value="Mss4-like"/>
    <property type="match status" value="1"/>
</dbReference>
<protein>
    <recommendedName>
        <fullName evidence="4">CENP-V/GFA domain-containing protein</fullName>
    </recommendedName>
</protein>
<dbReference type="Pfam" id="PF04828">
    <property type="entry name" value="GFA"/>
    <property type="match status" value="1"/>
</dbReference>
<reference evidence="5 6" key="1">
    <citation type="submission" date="2007-06" db="EMBL/GenBank/DDBJ databases">
        <title>The Genome Sequence of Coccidioides posadasii RMSCC_3488.</title>
        <authorList>
            <consortium name="Coccidioides Genome Resources Consortium"/>
            <consortium name="The Broad Institute Genome Sequencing Platform"/>
            <person name="Henn M.R."/>
            <person name="Sykes S."/>
            <person name="Young S."/>
            <person name="Jaffe D."/>
            <person name="Berlin A."/>
            <person name="Alvarez P."/>
            <person name="Butler J."/>
            <person name="Gnerre S."/>
            <person name="Grabherr M."/>
            <person name="Mauceli E."/>
            <person name="Brockman W."/>
            <person name="Kodira C."/>
            <person name="Alvarado L."/>
            <person name="Zeng Q."/>
            <person name="Crawford M."/>
            <person name="Antoine C."/>
            <person name="Devon K."/>
            <person name="Galgiani J."/>
            <person name="Orsborn K."/>
            <person name="Lewis M.L."/>
            <person name="Nusbaum C."/>
            <person name="Galagan J."/>
            <person name="Birren B."/>
        </authorList>
    </citation>
    <scope>NUCLEOTIDE SEQUENCE [LARGE SCALE GENOMIC DNA]</scope>
    <source>
        <strain evidence="5 6">RMSCC 3488</strain>
    </source>
</reference>
<keyword evidence="2" id="KW-0479">Metal-binding</keyword>
<evidence type="ECO:0000313" key="6">
    <source>
        <dbReference type="Proteomes" id="UP000054567"/>
    </source>
</evidence>
<evidence type="ECO:0000256" key="1">
    <source>
        <dbReference type="ARBA" id="ARBA00005495"/>
    </source>
</evidence>
<evidence type="ECO:0000256" key="2">
    <source>
        <dbReference type="ARBA" id="ARBA00022723"/>
    </source>
</evidence>
<dbReference type="InterPro" id="IPR011057">
    <property type="entry name" value="Mss4-like_sf"/>
</dbReference>
<reference evidence="6" key="3">
    <citation type="journal article" date="2010" name="Genome Res.">
        <title>Population genomic sequencing of Coccidioides fungi reveals recent hybridization and transposon control.</title>
        <authorList>
            <person name="Neafsey D.E."/>
            <person name="Barker B.M."/>
            <person name="Sharpton T.J."/>
            <person name="Stajich J.E."/>
            <person name="Park D.J."/>
            <person name="Whiston E."/>
            <person name="Hung C.-Y."/>
            <person name="McMahan C."/>
            <person name="White J."/>
            <person name="Sykes S."/>
            <person name="Heiman D."/>
            <person name="Young S."/>
            <person name="Zeng Q."/>
            <person name="Abouelleil A."/>
            <person name="Aftuck L."/>
            <person name="Bessette D."/>
            <person name="Brown A."/>
            <person name="FitzGerald M."/>
            <person name="Lui A."/>
            <person name="Macdonald J.P."/>
            <person name="Priest M."/>
            <person name="Orbach M.J."/>
            <person name="Galgiani J.N."/>
            <person name="Kirkland T.N."/>
            <person name="Cole G.T."/>
            <person name="Birren B.W."/>
            <person name="Henn M.R."/>
            <person name="Taylor J.W."/>
            <person name="Rounsley S.D."/>
        </authorList>
    </citation>
    <scope>NUCLEOTIDE SEQUENCE [LARGE SCALE GENOMIC DNA]</scope>
    <source>
        <strain evidence="6">RMSCC 3488</strain>
    </source>
</reference>
<evidence type="ECO:0000256" key="3">
    <source>
        <dbReference type="ARBA" id="ARBA00022833"/>
    </source>
</evidence>
<sequence>MDFRRRMHKQSPPFSGQIEVERTAKRRRICIVSSVKSQLWRLQRAICYSGALSPQLESKVNQVAFAPPNHEFDSSLFSATMSTVRGQCHCGQIEWTVKIYSPMDPIHSHCDACKEINGGKFTLNQVMPEENSNFEKGNSARTNIRAIVVRNKALNALNTSSPIITRKTRALLLPHLLNPHPPPPVHPGAQILYIIRTAAVEGAKE</sequence>
<feature type="domain" description="CENP-V/GFA" evidence="4">
    <location>
        <begin position="84"/>
        <end position="144"/>
    </location>
</feature>